<evidence type="ECO:0000313" key="2">
    <source>
        <dbReference type="Proteomes" id="UP000233325"/>
    </source>
</evidence>
<proteinExistence type="predicted"/>
<protein>
    <recommendedName>
        <fullName evidence="3">Terminase</fullName>
    </recommendedName>
</protein>
<dbReference type="Gene3D" id="3.30.420.240">
    <property type="match status" value="1"/>
</dbReference>
<organism evidence="1 2">
    <name type="scientific">Candidatus Falkowbacteria bacterium HGW-Falkowbacteria-2</name>
    <dbReference type="NCBI Taxonomy" id="2013769"/>
    <lineage>
        <taxon>Bacteria</taxon>
        <taxon>Candidatus Falkowiibacteriota</taxon>
    </lineage>
</organism>
<name>A0A2N2E125_9BACT</name>
<gene>
    <name evidence="1" type="ORF">CVU83_01710</name>
</gene>
<evidence type="ECO:0000313" key="1">
    <source>
        <dbReference type="EMBL" id="PKM88408.1"/>
    </source>
</evidence>
<dbReference type="EMBL" id="PHAH01000018">
    <property type="protein sequence ID" value="PKM88408.1"/>
    <property type="molecule type" value="Genomic_DNA"/>
</dbReference>
<accession>A0A2N2E125</accession>
<evidence type="ECO:0008006" key="3">
    <source>
        <dbReference type="Google" id="ProtNLM"/>
    </source>
</evidence>
<reference evidence="1 2" key="1">
    <citation type="journal article" date="2017" name="ISME J.">
        <title>Potential for microbial H2 and metal transformations associated with novel bacteria and archaea in deep terrestrial subsurface sediments.</title>
        <authorList>
            <person name="Hernsdorf A.W."/>
            <person name="Amano Y."/>
            <person name="Miyakawa K."/>
            <person name="Ise K."/>
            <person name="Suzuki Y."/>
            <person name="Anantharaman K."/>
            <person name="Probst A."/>
            <person name="Burstein D."/>
            <person name="Thomas B.C."/>
            <person name="Banfield J.F."/>
        </authorList>
    </citation>
    <scope>NUCLEOTIDE SEQUENCE [LARGE SCALE GENOMIC DNA]</scope>
    <source>
        <strain evidence="1">HGW-Falkowbacteria-2</strain>
    </source>
</reference>
<comment type="caution">
    <text evidence="1">The sequence shown here is derived from an EMBL/GenBank/DDBJ whole genome shotgun (WGS) entry which is preliminary data.</text>
</comment>
<sequence>MQVTQRDLNTILNKRWRIEHLYKIKSEDSKLVNFRFNEVQEALWEYAEDRKHRGLSIIIDKSRKQGVSTFWLLYYLDDTLWTPHTTSFIMAHTRDDVQKLFKIVKLAYNECPRAVKLESGYTWPKPTAKYDNKNELSFDGINSTIYVGLENRGDTINNLHVSEAAHIKDAEKRMTATLGAVPENGRSNTTIESTANGVGDWFQETYSECETDSGPYFPFFFGWWQKADNFITPLPDYTPSPEVLLKAALIKARHGVKISPGQMCWWDKTKSKQRKKMDQEHPTVAEESFLTSAGMVFDPEAMQKIAPAKPIMSRPIKVETRERREDGTFKLTHETFQADIYVLPKPGRRYVLGGDPSEGVGGDSSVAEIIDAVTLEQVAEFKSDKIKPAQFAIVVDNLCRYYNNALAAVERNNHGHLVLDRLKDIYGNIFIRLVLDEKTKKQTRKLGWETNSATRDLILDEFEQLVADLSVKINSAILKSEMLTFVSDDTGRREAKQGKHDDTIIAFAIALKVARMPRTSFDVQRLN</sequence>
<dbReference type="Gene3D" id="3.40.50.300">
    <property type="entry name" value="P-loop containing nucleotide triphosphate hydrolases"/>
    <property type="match status" value="1"/>
</dbReference>
<dbReference type="InterPro" id="IPR027417">
    <property type="entry name" value="P-loop_NTPase"/>
</dbReference>
<dbReference type="AlphaFoldDB" id="A0A2N2E125"/>
<dbReference type="Proteomes" id="UP000233325">
    <property type="component" value="Unassembled WGS sequence"/>
</dbReference>